<evidence type="ECO:0000313" key="2">
    <source>
        <dbReference type="EMBL" id="CAF1703341.1"/>
    </source>
</evidence>
<evidence type="ECO:0000256" key="1">
    <source>
        <dbReference type="SAM" id="MobiDB-lite"/>
    </source>
</evidence>
<dbReference type="EMBL" id="HG994367">
    <property type="protein sequence ID" value="CAF1703341.1"/>
    <property type="molecule type" value="Genomic_DNA"/>
</dbReference>
<feature type="compositionally biased region" description="Acidic residues" evidence="1">
    <location>
        <begin position="23"/>
        <end position="33"/>
    </location>
</feature>
<gene>
    <name evidence="2" type="ORF">DARMORV10_C03P40950.1</name>
</gene>
<organism evidence="2">
    <name type="scientific">Brassica napus</name>
    <name type="common">Rape</name>
    <dbReference type="NCBI Taxonomy" id="3708"/>
    <lineage>
        <taxon>Eukaryota</taxon>
        <taxon>Viridiplantae</taxon>
        <taxon>Streptophyta</taxon>
        <taxon>Embryophyta</taxon>
        <taxon>Tracheophyta</taxon>
        <taxon>Spermatophyta</taxon>
        <taxon>Magnoliopsida</taxon>
        <taxon>eudicotyledons</taxon>
        <taxon>Gunneridae</taxon>
        <taxon>Pentapetalae</taxon>
        <taxon>rosids</taxon>
        <taxon>malvids</taxon>
        <taxon>Brassicales</taxon>
        <taxon>Brassicaceae</taxon>
        <taxon>Brassiceae</taxon>
        <taxon>Brassica</taxon>
    </lineage>
</organism>
<name>A0A816IGG6_BRANA</name>
<feature type="region of interest" description="Disordered" evidence="1">
    <location>
        <begin position="1"/>
        <end position="33"/>
    </location>
</feature>
<feature type="compositionally biased region" description="Basic and acidic residues" evidence="1">
    <location>
        <begin position="1"/>
        <end position="12"/>
    </location>
</feature>
<proteinExistence type="predicted"/>
<dbReference type="AlphaFoldDB" id="A0A816IGG6"/>
<dbReference type="Proteomes" id="UP001295469">
    <property type="component" value="Chromosome C03"/>
</dbReference>
<accession>A0A816IGG6</accession>
<protein>
    <submittedName>
        <fullName evidence="2">(rape) hypothetical protein</fullName>
    </submittedName>
</protein>
<reference evidence="2" key="1">
    <citation type="submission" date="2021-01" db="EMBL/GenBank/DDBJ databases">
        <authorList>
            <consortium name="Genoscope - CEA"/>
            <person name="William W."/>
        </authorList>
    </citation>
    <scope>NUCLEOTIDE SEQUENCE</scope>
</reference>
<sequence length="33" mass="3838">MKSEIGQAKEEQNDNNSTIEDQIVLDEFQDLKQ</sequence>